<keyword evidence="2" id="KW-0732">Signal</keyword>
<dbReference type="Gene3D" id="2.60.40.10">
    <property type="entry name" value="Immunoglobulins"/>
    <property type="match status" value="2"/>
</dbReference>
<dbReference type="InterPro" id="IPR015919">
    <property type="entry name" value="Cadherin-like_sf"/>
</dbReference>
<feature type="compositionally biased region" description="Polar residues" evidence="1">
    <location>
        <begin position="1122"/>
        <end position="1137"/>
    </location>
</feature>
<protein>
    <recommendedName>
        <fullName evidence="3">Secretion system C-terminal sorting domain-containing protein</fullName>
    </recommendedName>
</protein>
<dbReference type="NCBIfam" id="TIGR04183">
    <property type="entry name" value="Por_Secre_tail"/>
    <property type="match status" value="1"/>
</dbReference>
<dbReference type="InterPro" id="IPR021655">
    <property type="entry name" value="Put_metal-bd"/>
</dbReference>
<dbReference type="Proteomes" id="UP000770785">
    <property type="component" value="Unassembled WGS sequence"/>
</dbReference>
<dbReference type="Gene3D" id="2.60.120.260">
    <property type="entry name" value="Galactose-binding domain-like"/>
    <property type="match status" value="3"/>
</dbReference>
<dbReference type="RefSeq" id="WP_168037412.1">
    <property type="nucleotide sequence ID" value="NZ_JAATJH010000003.1"/>
</dbReference>
<evidence type="ECO:0000256" key="1">
    <source>
        <dbReference type="SAM" id="MobiDB-lite"/>
    </source>
</evidence>
<dbReference type="Pfam" id="PF05345">
    <property type="entry name" value="He_PIG"/>
    <property type="match status" value="1"/>
</dbReference>
<feature type="chain" id="PRO_5045853841" description="Secretion system C-terminal sorting domain-containing protein" evidence="2">
    <location>
        <begin position="28"/>
        <end position="1247"/>
    </location>
</feature>
<organism evidence="4 5">
    <name type="scientific">Neolewinella antarctica</name>
    <dbReference type="NCBI Taxonomy" id="442734"/>
    <lineage>
        <taxon>Bacteria</taxon>
        <taxon>Pseudomonadati</taxon>
        <taxon>Bacteroidota</taxon>
        <taxon>Saprospiria</taxon>
        <taxon>Saprospirales</taxon>
        <taxon>Lewinellaceae</taxon>
        <taxon>Neolewinella</taxon>
    </lineage>
</organism>
<accession>A0ABX0XC37</accession>
<dbReference type="InterPro" id="IPR013783">
    <property type="entry name" value="Ig-like_fold"/>
</dbReference>
<dbReference type="SUPFAM" id="SSF49313">
    <property type="entry name" value="Cadherin-like"/>
    <property type="match status" value="1"/>
</dbReference>
<name>A0ABX0XC37_9BACT</name>
<comment type="caution">
    <text evidence="4">The sequence shown here is derived from an EMBL/GenBank/DDBJ whole genome shotgun (WGS) entry which is preliminary data.</text>
</comment>
<dbReference type="Pfam" id="PF11617">
    <property type="entry name" value="Cu-binding_MopE"/>
    <property type="match status" value="2"/>
</dbReference>
<evidence type="ECO:0000256" key="2">
    <source>
        <dbReference type="SAM" id="SignalP"/>
    </source>
</evidence>
<dbReference type="Pfam" id="PF18962">
    <property type="entry name" value="Por_Secre_tail"/>
    <property type="match status" value="1"/>
</dbReference>
<proteinExistence type="predicted"/>
<evidence type="ECO:0000313" key="5">
    <source>
        <dbReference type="Proteomes" id="UP000770785"/>
    </source>
</evidence>
<feature type="domain" description="Secretion system C-terminal sorting" evidence="3">
    <location>
        <begin position="1167"/>
        <end position="1241"/>
    </location>
</feature>
<dbReference type="EMBL" id="JAATJH010000003">
    <property type="protein sequence ID" value="NJC26645.1"/>
    <property type="molecule type" value="Genomic_DNA"/>
</dbReference>
<evidence type="ECO:0000313" key="4">
    <source>
        <dbReference type="EMBL" id="NJC26645.1"/>
    </source>
</evidence>
<feature type="compositionally biased region" description="Polar residues" evidence="1">
    <location>
        <begin position="1094"/>
        <end position="1104"/>
    </location>
</feature>
<keyword evidence="5" id="KW-1185">Reference proteome</keyword>
<reference evidence="4 5" key="1">
    <citation type="submission" date="2020-03" db="EMBL/GenBank/DDBJ databases">
        <title>Genomic Encyclopedia of Type Strains, Phase IV (KMG-IV): sequencing the most valuable type-strain genomes for metagenomic binning, comparative biology and taxonomic classification.</title>
        <authorList>
            <person name="Goeker M."/>
        </authorList>
    </citation>
    <scope>NUCLEOTIDE SEQUENCE [LARGE SCALE GENOMIC DNA]</scope>
    <source>
        <strain evidence="4 5">DSM 105096</strain>
    </source>
</reference>
<dbReference type="InterPro" id="IPR026444">
    <property type="entry name" value="Secre_tail"/>
</dbReference>
<sequence length="1247" mass="135440">MNYYKLTWVAKLSWVLVCLLSAFVLSATDTNSFTTSDPTESSVPGSGNSDATLMAASVRVENMTKVPGTNRGFPADDFLTFHRTKKLTNTKGEVVQVNDRNVIRIHNDGNSSLNITKLTTTNTTNFKISGVNIPSGGLKVAAGKFVDAMVIFITDDAPARSVITEQLVLKSDAQNNASVKVTLRGAFMLRVESRNEINAQQIMDSYGFKTEMGRDKGGKLITRPGSKIPSDKKVNDGDEGDLILSGYYTAADPAKPVQIFQLAAFHSPGRAGITARLRRNVPTAIGFSHNKLSHQTLLPRLRDDLTKIASGRGIISDSFYVTMANYYTKGGGLQGKGDKKLLAVRTYRVFDHNGDVVPNEYILLQDYIGKGCGVGSNNCDWNDNVAYMINARPTGVPTSRSIDDLQVATERQQRYDVSKSFSRGFPGNRLNYTATLDGGPLPGWITINAQTGRFTIIAPEATGGKKFDIVVTAKDDNSLTTKSSFVMTARGSGTDAPSGVWLEAECAQVGSKWTTVNSDDASSRQYVVYQGPDALNGPPNDVAANRVRFTVDIESAGDYFLFSRVLASTTDGDSFWVRANGGGWRNWKSGIILDTDFRWNQTTGSTFPLSKGINTIDFAFREAGTQLDKIHLDEDKKVPKNFGEPAVGETFYVDADGDGFGDPTDAVVACTRPDGHVTNADDCDDSDDTVYPGAPELCDGVDNNCNGKVDDGIECRGDDVESQFWLEAECAQVGSKWTTASSDDASGKQYVVFLGGNAEKSPPTDVPANRVRFNLDNDTAGDYFLFARVLAPTTDDDSFWVRTNGEGWRKWKNGLIRGSDFRWNQATNKTFSLTEGVNTIDFAFREDGAQLDKIHLNLSGDLPQGLGEEVVGDTYYADTDGDGFGDVNNATVACTQPTGFVTNAFDCDDTNELVNPGAEERCDGIDNNCNDLVDEGAQCDDTDPRTEFWLEAECTAVGSAWKTVNSPAASGGQAFVYDGSAESLTSPPADIAANRIRFVINIAESGSFDLYVRMLTATTSDDSFWVRVNGQGWLKWKSGFQYGDDYYWNELTRGPFGLDEGSNTIDIAHRENGAIIDKIYLTKGGAEPVGLGETDQSCTDSEVFSQAPGEDGSVIDQGLHLESTNQEPLRSESTIRTANDDDLNSGTSTTGGSPVSRSLRNEATLKVYPNPTVDRLNFSLRGDHRGQVTVQIINMQGAELRRLSFNQESSLLTGEVPTADFAPGTYVMRIIAEGHSVQQSLFVKVSR</sequence>
<evidence type="ECO:0000259" key="3">
    <source>
        <dbReference type="Pfam" id="PF18962"/>
    </source>
</evidence>
<gene>
    <name evidence="4" type="ORF">GGR27_002155</name>
</gene>
<feature type="region of interest" description="Disordered" evidence="1">
    <location>
        <begin position="1091"/>
        <end position="1161"/>
    </location>
</feature>
<feature type="signal peptide" evidence="2">
    <location>
        <begin position="1"/>
        <end position="27"/>
    </location>
</feature>